<dbReference type="EMBL" id="BAAFSV010000002">
    <property type="protein sequence ID" value="GAB1313315.1"/>
    <property type="molecule type" value="Genomic_DNA"/>
</dbReference>
<dbReference type="PANTHER" id="PTHR24305:SF168">
    <property type="entry name" value="P450, PUTATIVE (EUROFUNG)-RELATED"/>
    <property type="match status" value="1"/>
</dbReference>
<dbReference type="CDD" id="cd11060">
    <property type="entry name" value="CYP57A1-like"/>
    <property type="match status" value="1"/>
</dbReference>
<reference evidence="5 6" key="1">
    <citation type="submission" date="2024-09" db="EMBL/GenBank/DDBJ databases">
        <title>Itraconazole resistance in Madurella fahalii resulting from another homologue of gene encoding cytochrome P450 14-alpha sterol demethylase (CYP51).</title>
        <authorList>
            <person name="Yoshioka I."/>
            <person name="Fahal A.H."/>
            <person name="Kaneko S."/>
            <person name="Yaguchi T."/>
        </authorList>
    </citation>
    <scope>NUCLEOTIDE SEQUENCE [LARGE SCALE GENOMIC DNA]</scope>
    <source>
        <strain evidence="5 6">IFM 68171</strain>
    </source>
</reference>
<keyword evidence="4" id="KW-0812">Transmembrane</keyword>
<dbReference type="Pfam" id="PF00067">
    <property type="entry name" value="p450"/>
    <property type="match status" value="1"/>
</dbReference>
<proteinExistence type="predicted"/>
<evidence type="ECO:0000313" key="6">
    <source>
        <dbReference type="Proteomes" id="UP001628179"/>
    </source>
</evidence>
<dbReference type="InterPro" id="IPR001128">
    <property type="entry name" value="Cyt_P450"/>
</dbReference>
<keyword evidence="1" id="KW-0349">Heme</keyword>
<dbReference type="PRINTS" id="PR00463">
    <property type="entry name" value="EP450I"/>
</dbReference>
<dbReference type="PRINTS" id="PR00385">
    <property type="entry name" value="P450"/>
</dbReference>
<evidence type="ECO:0000256" key="3">
    <source>
        <dbReference type="ARBA" id="ARBA00023004"/>
    </source>
</evidence>
<dbReference type="PANTHER" id="PTHR24305">
    <property type="entry name" value="CYTOCHROME P450"/>
    <property type="match status" value="1"/>
</dbReference>
<dbReference type="RefSeq" id="XP_070915047.1">
    <property type="nucleotide sequence ID" value="XM_071058946.1"/>
</dbReference>
<keyword evidence="4" id="KW-0472">Membrane</keyword>
<name>A0ABQ0G6H5_9PEZI</name>
<keyword evidence="4" id="KW-1133">Transmembrane helix</keyword>
<dbReference type="InterPro" id="IPR036396">
    <property type="entry name" value="Cyt_P450_sf"/>
</dbReference>
<evidence type="ECO:0000256" key="4">
    <source>
        <dbReference type="SAM" id="Phobius"/>
    </source>
</evidence>
<dbReference type="Proteomes" id="UP001628179">
    <property type="component" value="Unassembled WGS sequence"/>
</dbReference>
<dbReference type="SUPFAM" id="SSF48264">
    <property type="entry name" value="Cytochrome P450"/>
    <property type="match status" value="1"/>
</dbReference>
<accession>A0ABQ0G6H5</accession>
<dbReference type="Gene3D" id="1.10.630.10">
    <property type="entry name" value="Cytochrome P450"/>
    <property type="match status" value="1"/>
</dbReference>
<dbReference type="InterPro" id="IPR050121">
    <property type="entry name" value="Cytochrome_P450_monoxygenase"/>
</dbReference>
<organism evidence="5 6">
    <name type="scientific">Madurella fahalii</name>
    <dbReference type="NCBI Taxonomy" id="1157608"/>
    <lineage>
        <taxon>Eukaryota</taxon>
        <taxon>Fungi</taxon>
        <taxon>Dikarya</taxon>
        <taxon>Ascomycota</taxon>
        <taxon>Pezizomycotina</taxon>
        <taxon>Sordariomycetes</taxon>
        <taxon>Sordariomycetidae</taxon>
        <taxon>Sordariales</taxon>
        <taxon>Sordariales incertae sedis</taxon>
        <taxon>Madurella</taxon>
    </lineage>
</organism>
<dbReference type="GeneID" id="98174269"/>
<sequence length="505" mass="57159">MAIYDFESRSPVIAGAAVLLITAWFAVSTIRQYLRLRHIKGPSIAGFTQAWLIRSVARGRAHLDMWKVCEKYERTGDIARVGPNELITSDPDLMRRMLHVRTRYRRSSWYDAMRLDPAKDNVLSQRDEELHASSRSKMAAGYSGKEVDNLESRIDDNLLRLVDLLETKYISQGKAFDFGRKAQYFTLDVIADLAFGAPFGDLETDSDVYGYIHTLEETIIGVILASVMPWIMKVLQLPMLKGMLPSEKDKAGIGRVMAIAKKVTAERFGPEPKVQRDMLGSFIARGMGQSEAESEILMQILAGSDTTATAIRATLLHIISNPRVVEAMRREIDQAKPSWPVIRDDEARAMPYLQAVIKEGLRVHPPVVGLMSKEVPQGGDTFKGVYLPEGTKIGYCAWGIYRRKDIWGEDANEFRPERWLEASQERLRLMEGTLELVFGHGRWQCLGKNVALLELNKVFVELVRRFDLVVVNPSRPWHSINAGIFLQSEYWVRGYKRANAGELKA</sequence>
<feature type="transmembrane region" description="Helical" evidence="4">
    <location>
        <begin position="12"/>
        <end position="30"/>
    </location>
</feature>
<keyword evidence="6" id="KW-1185">Reference proteome</keyword>
<evidence type="ECO:0000256" key="2">
    <source>
        <dbReference type="ARBA" id="ARBA00022723"/>
    </source>
</evidence>
<keyword evidence="2" id="KW-0479">Metal-binding</keyword>
<protein>
    <submittedName>
        <fullName evidence="5">Pisatin demethylase</fullName>
    </submittedName>
</protein>
<evidence type="ECO:0000313" key="5">
    <source>
        <dbReference type="EMBL" id="GAB1313315.1"/>
    </source>
</evidence>
<keyword evidence="3" id="KW-0408">Iron</keyword>
<dbReference type="InterPro" id="IPR002401">
    <property type="entry name" value="Cyt_P450_E_grp-I"/>
</dbReference>
<evidence type="ECO:0000256" key="1">
    <source>
        <dbReference type="ARBA" id="ARBA00022617"/>
    </source>
</evidence>
<gene>
    <name evidence="5" type="ORF">MFIFM68171_03525</name>
</gene>
<comment type="caution">
    <text evidence="5">The sequence shown here is derived from an EMBL/GenBank/DDBJ whole genome shotgun (WGS) entry which is preliminary data.</text>
</comment>